<dbReference type="EMBL" id="OV696693">
    <property type="protein sequence ID" value="CAH1271082.1"/>
    <property type="molecule type" value="Genomic_DNA"/>
</dbReference>
<reference evidence="2" key="1">
    <citation type="submission" date="2022-01" db="EMBL/GenBank/DDBJ databases">
        <authorList>
            <person name="Braso-Vives M."/>
        </authorList>
    </citation>
    <scope>NUCLEOTIDE SEQUENCE</scope>
</reference>
<evidence type="ECO:0000313" key="2">
    <source>
        <dbReference type="EMBL" id="CAH1271082.1"/>
    </source>
</evidence>
<evidence type="ECO:0000313" key="3">
    <source>
        <dbReference type="Proteomes" id="UP000838412"/>
    </source>
</evidence>
<name>A0A8K0A8P7_BRALA</name>
<protein>
    <submittedName>
        <fullName evidence="2">Hypp4554 protein</fullName>
    </submittedName>
</protein>
<feature type="compositionally biased region" description="Low complexity" evidence="1">
    <location>
        <begin position="367"/>
        <end position="380"/>
    </location>
</feature>
<accession>A0A8K0A8P7</accession>
<evidence type="ECO:0000256" key="1">
    <source>
        <dbReference type="SAM" id="MobiDB-lite"/>
    </source>
</evidence>
<feature type="region of interest" description="Disordered" evidence="1">
    <location>
        <begin position="190"/>
        <end position="209"/>
    </location>
</feature>
<dbReference type="PANTHER" id="PTHR14375">
    <property type="entry name" value="SIMILAR TO RIKEN CDNA 4931414P19"/>
    <property type="match status" value="1"/>
</dbReference>
<gene>
    <name evidence="2" type="primary">Hypp4554</name>
    <name evidence="2" type="ORF">BLAG_LOCUS23192</name>
</gene>
<dbReference type="InterPro" id="IPR028101">
    <property type="entry name" value="DUF4616"/>
</dbReference>
<feature type="compositionally biased region" description="Gly residues" evidence="1">
    <location>
        <begin position="315"/>
        <end position="349"/>
    </location>
</feature>
<dbReference type="OrthoDB" id="8955704at2759"/>
<feature type="region of interest" description="Disordered" evidence="1">
    <location>
        <begin position="275"/>
        <end position="380"/>
    </location>
</feature>
<keyword evidence="3" id="KW-1185">Reference proteome</keyword>
<dbReference type="AlphaFoldDB" id="A0A8K0A8P7"/>
<organism evidence="2 3">
    <name type="scientific">Branchiostoma lanceolatum</name>
    <name type="common">Common lancelet</name>
    <name type="synonym">Amphioxus lanceolatum</name>
    <dbReference type="NCBI Taxonomy" id="7740"/>
    <lineage>
        <taxon>Eukaryota</taxon>
        <taxon>Metazoa</taxon>
        <taxon>Chordata</taxon>
        <taxon>Cephalochordata</taxon>
        <taxon>Leptocardii</taxon>
        <taxon>Amphioxiformes</taxon>
        <taxon>Branchiostomatidae</taxon>
        <taxon>Branchiostoma</taxon>
    </lineage>
</organism>
<dbReference type="Proteomes" id="UP000838412">
    <property type="component" value="Chromosome 8"/>
</dbReference>
<dbReference type="Pfam" id="PF15394">
    <property type="entry name" value="DUF4616"/>
    <property type="match status" value="1"/>
</dbReference>
<feature type="region of interest" description="Disordered" evidence="1">
    <location>
        <begin position="1"/>
        <end position="56"/>
    </location>
</feature>
<dbReference type="PANTHER" id="PTHR14375:SF2">
    <property type="entry name" value="SIMILAR TO RIKEN CDNA 4931414P19"/>
    <property type="match status" value="1"/>
</dbReference>
<feature type="compositionally biased region" description="Low complexity" evidence="1">
    <location>
        <begin position="350"/>
        <end position="360"/>
    </location>
</feature>
<proteinExistence type="predicted"/>
<sequence length="380" mass="42104">MSNRTPTIRVRHPRTPSTSGRDRSPTGRSPADPNGRRTNNTEDRREPSNGQEPSTRMIWKALNNVAAEVKGLKDLAKTTHKETMDVSGQILTFLHNQATPPQPLGPQPRTPRKLPPQLRREVRQIYSSLDVDEEVLYKDGECFTSVHNKGVTRMIIQAVKDGNGSYRESQMKMACRNIHDNLRRRAREETLGVTDQKKKEKKHRSRQERLRTDRVEVGKKILSKDDLKFLEAAPRKLMSDEEAGENKTWIVRHPRWRSPRLTRIVQKCQAILDKQVTSKRNSHVRQDTGLLSDRPMPTDVASCYLDVDWERGDGSPSGGEGSPSGGEGSPSGGEGSPSGGEGSPSGGEGSLSESEGNLSGVQKLAASETPSESEISSSEE</sequence>